<dbReference type="Proteomes" id="UP001597176">
    <property type="component" value="Unassembled WGS sequence"/>
</dbReference>
<dbReference type="PANTHER" id="PTHR30290:SF38">
    <property type="entry name" value="D,D-DIPEPTIDE-BINDING PERIPLASMIC PROTEIN DDPA-RELATED"/>
    <property type="match status" value="1"/>
</dbReference>
<dbReference type="Pfam" id="PF00496">
    <property type="entry name" value="SBP_bac_5"/>
    <property type="match status" value="1"/>
</dbReference>
<accession>A0ABW3WV25</accession>
<evidence type="ECO:0000259" key="4">
    <source>
        <dbReference type="Pfam" id="PF00496"/>
    </source>
</evidence>
<dbReference type="SUPFAM" id="SSF53850">
    <property type="entry name" value="Periplasmic binding protein-like II"/>
    <property type="match status" value="1"/>
</dbReference>
<dbReference type="InterPro" id="IPR030678">
    <property type="entry name" value="Peptide/Ni-bd"/>
</dbReference>
<proteinExistence type="inferred from homology"/>
<comment type="subcellular location">
    <subcellularLocation>
        <location evidence="1">Periplasm</location>
    </subcellularLocation>
</comment>
<dbReference type="InterPro" id="IPR039424">
    <property type="entry name" value="SBP_5"/>
</dbReference>
<feature type="domain" description="Solute-binding protein family 5" evidence="4">
    <location>
        <begin position="81"/>
        <end position="444"/>
    </location>
</feature>
<sequence length="534" mass="58260">MHNAIGGTVIGTGLLATLGLAVLASVGAPGPAMAQAKPVTIRAVMHSGLRITDPIITTAYIARNHGYMIYDTLFATDASFKVQPQMVKEYSVSDDTLIYTFTLRDGLKFHDGAPVTSADCIASLRRWGKRDSMGQKLMEYTASLDAVDDRTFTLKLKQPYGLVLTSLGKPSSNVPFIMPKRIAETPADKNVPEEIGSGPFRFVKGEFQPGLKVVYEKNPDYVPRSEASSWTSGAKVVKVDRVEWLNIPDYQTAVNALINGEIDYIEQPPHDFLPILKAAPGIQIINYNTLGVSGMLRMNWLNPPFDNEKIRQAALLAVNQQDYLDAQIGDPDYMVPCLAMFVCNTPNATDAGAPKTDLARAKQLLKEGGYDGKPIVVMQPTDLAIVAPLGPVTAQALRKIGMNVDLQSMDWQTLVGRRAKQDPVDQGGWNIFHTTWVNADMLNPVSNVGINARGKKGGFFGWAEDAEIETMRNAYALETDPGKQVAIAKAVQERAYAVGMYYPTGQFISPLAAGPKLKGILEAPAPVFWNIEKK</sequence>
<evidence type="ECO:0000256" key="1">
    <source>
        <dbReference type="ARBA" id="ARBA00004418"/>
    </source>
</evidence>
<dbReference type="EMBL" id="JBHTND010000006">
    <property type="protein sequence ID" value="MFD1301199.1"/>
    <property type="molecule type" value="Genomic_DNA"/>
</dbReference>
<dbReference type="Gene3D" id="3.90.76.10">
    <property type="entry name" value="Dipeptide-binding Protein, Domain 1"/>
    <property type="match status" value="1"/>
</dbReference>
<evidence type="ECO:0000313" key="6">
    <source>
        <dbReference type="Proteomes" id="UP001597176"/>
    </source>
</evidence>
<dbReference type="RefSeq" id="WP_238208446.1">
    <property type="nucleotide sequence ID" value="NZ_JBHTND010000006.1"/>
</dbReference>
<reference evidence="6" key="1">
    <citation type="journal article" date="2019" name="Int. J. Syst. Evol. Microbiol.">
        <title>The Global Catalogue of Microorganisms (GCM) 10K type strain sequencing project: providing services to taxonomists for standard genome sequencing and annotation.</title>
        <authorList>
            <consortium name="The Broad Institute Genomics Platform"/>
            <consortium name="The Broad Institute Genome Sequencing Center for Infectious Disease"/>
            <person name="Wu L."/>
            <person name="Ma J."/>
        </authorList>
    </citation>
    <scope>NUCLEOTIDE SEQUENCE [LARGE SCALE GENOMIC DNA]</scope>
    <source>
        <strain evidence="6">CCUG 56108</strain>
    </source>
</reference>
<keyword evidence="3" id="KW-0732">Signal</keyword>
<evidence type="ECO:0000256" key="2">
    <source>
        <dbReference type="ARBA" id="ARBA00005695"/>
    </source>
</evidence>
<dbReference type="CDD" id="cd08502">
    <property type="entry name" value="PBP2_NikA_DppA_OppA_like_16"/>
    <property type="match status" value="1"/>
</dbReference>
<dbReference type="InterPro" id="IPR000914">
    <property type="entry name" value="SBP_5_dom"/>
</dbReference>
<dbReference type="PANTHER" id="PTHR30290">
    <property type="entry name" value="PERIPLASMIC BINDING COMPONENT OF ABC TRANSPORTER"/>
    <property type="match status" value="1"/>
</dbReference>
<evidence type="ECO:0000256" key="3">
    <source>
        <dbReference type="ARBA" id="ARBA00022729"/>
    </source>
</evidence>
<dbReference type="PIRSF" id="PIRSF002741">
    <property type="entry name" value="MppA"/>
    <property type="match status" value="1"/>
</dbReference>
<comment type="caution">
    <text evidence="5">The sequence shown here is derived from an EMBL/GenBank/DDBJ whole genome shotgun (WGS) entry which is preliminary data.</text>
</comment>
<gene>
    <name evidence="5" type="ORF">ACFQ4G_06315</name>
</gene>
<name>A0ABW3WV25_9HYPH</name>
<keyword evidence="6" id="KW-1185">Reference proteome</keyword>
<protein>
    <submittedName>
        <fullName evidence="5">ABC transporter substrate-binding protein</fullName>
    </submittedName>
</protein>
<dbReference type="Gene3D" id="3.10.105.10">
    <property type="entry name" value="Dipeptide-binding Protein, Domain 3"/>
    <property type="match status" value="1"/>
</dbReference>
<comment type="similarity">
    <text evidence="2">Belongs to the bacterial solute-binding protein 5 family.</text>
</comment>
<dbReference type="Gene3D" id="3.40.190.10">
    <property type="entry name" value="Periplasmic binding protein-like II"/>
    <property type="match status" value="1"/>
</dbReference>
<evidence type="ECO:0000313" key="5">
    <source>
        <dbReference type="EMBL" id="MFD1301199.1"/>
    </source>
</evidence>
<organism evidence="5 6">
    <name type="scientific">Methylobacterium marchantiae</name>
    <dbReference type="NCBI Taxonomy" id="600331"/>
    <lineage>
        <taxon>Bacteria</taxon>
        <taxon>Pseudomonadati</taxon>
        <taxon>Pseudomonadota</taxon>
        <taxon>Alphaproteobacteria</taxon>
        <taxon>Hyphomicrobiales</taxon>
        <taxon>Methylobacteriaceae</taxon>
        <taxon>Methylobacterium</taxon>
    </lineage>
</organism>